<reference evidence="8 9" key="1">
    <citation type="submission" date="2014-05" db="EMBL/GenBank/DDBJ databases">
        <title>Draft genome sequence of a rare smut relative, Tilletiaria anomala UBC 951.</title>
        <authorList>
            <consortium name="DOE Joint Genome Institute"/>
            <person name="Toome M."/>
            <person name="Kuo A."/>
            <person name="Henrissat B."/>
            <person name="Lipzen A."/>
            <person name="Tritt A."/>
            <person name="Yoshinaga Y."/>
            <person name="Zane M."/>
            <person name="Barry K."/>
            <person name="Grigoriev I.V."/>
            <person name="Spatafora J.W."/>
            <person name="Aimea M.C."/>
        </authorList>
    </citation>
    <scope>NUCLEOTIDE SEQUENCE [LARGE SCALE GENOMIC DNA]</scope>
    <source>
        <strain evidence="8 9">UBC 951</strain>
    </source>
</reference>
<dbReference type="InterPro" id="IPR011701">
    <property type="entry name" value="MFS"/>
</dbReference>
<dbReference type="OMA" id="AYRWYLT"/>
<evidence type="ECO:0000259" key="7">
    <source>
        <dbReference type="PROSITE" id="PS50850"/>
    </source>
</evidence>
<dbReference type="Pfam" id="PF07690">
    <property type="entry name" value="MFS_1"/>
    <property type="match status" value="1"/>
</dbReference>
<sequence>MSTNLDSQVSPSPSRSSTTAAGAAERLPSADPSELPFASKDGEKDNLDLTRSERDQLGVELDPTDRELLKEVHQRSKSLDRKPSMSFVEPPGRRAPRPTDEKQLEDGFAGGLKPTRTFSRRDREASYAGEDVHMFGGDLHRQETELALSRFESQAGRDQIVVHWEGEDDSENPKNWSRAYRWYLTALSGVLVLNSTFTSSAPSGILAMLEKDLHMSQEVATLTIAIFVAGYCLGPLVWGPLSERKGRYPCFIIALTAYTAFNIGCALSKNTASMLVFRFLAGSFASSPLTTSGGIIADVWDAKTRGLALSLFSLAPFAGPALGPIVSGAISVTDTNWRWLFWVCTIFSGVCCIVTAVTLRETYAPIILVRKARRIRKETGSEKYVAPLELAPLKAKDLLHATLLKPFAMLFMEPMLLALTVYLSFVYGIVYLLFEAFPFVFQGVYGFNSLVSGLMFLPFFLGGVVGTILYAVIENPRYVRMADQARNGRVAPEQRLLIVMIAGPALAISFFWFGWTSYRSISFWCPMMAGALLGFSILFIFLGLFNYIVDAYIANAASALAANTVCRSAFGVGFPMFAAQMYTRLNQHWASTLLGCIGVLLAPVPFVLYAYGPKLRAMSKHAADF</sequence>
<evidence type="ECO:0000313" key="8">
    <source>
        <dbReference type="EMBL" id="KDN53529.1"/>
    </source>
</evidence>
<evidence type="ECO:0000256" key="3">
    <source>
        <dbReference type="ARBA" id="ARBA00022989"/>
    </source>
</evidence>
<organism evidence="8 9">
    <name type="scientific">Tilletiaria anomala (strain ATCC 24038 / CBS 436.72 / UBC 951)</name>
    <dbReference type="NCBI Taxonomy" id="1037660"/>
    <lineage>
        <taxon>Eukaryota</taxon>
        <taxon>Fungi</taxon>
        <taxon>Dikarya</taxon>
        <taxon>Basidiomycota</taxon>
        <taxon>Ustilaginomycotina</taxon>
        <taxon>Exobasidiomycetes</taxon>
        <taxon>Georgefischeriales</taxon>
        <taxon>Tilletiariaceae</taxon>
        <taxon>Tilletiaria</taxon>
    </lineage>
</organism>
<evidence type="ECO:0000256" key="5">
    <source>
        <dbReference type="SAM" id="MobiDB-lite"/>
    </source>
</evidence>
<dbReference type="EMBL" id="JMSN01000001">
    <property type="protein sequence ID" value="KDN53529.1"/>
    <property type="molecule type" value="Genomic_DNA"/>
</dbReference>
<dbReference type="PANTHER" id="PTHR23502">
    <property type="entry name" value="MAJOR FACILITATOR SUPERFAMILY"/>
    <property type="match status" value="1"/>
</dbReference>
<dbReference type="InterPro" id="IPR020846">
    <property type="entry name" value="MFS_dom"/>
</dbReference>
<keyword evidence="2 6" id="KW-0812">Transmembrane</keyword>
<keyword evidence="4 6" id="KW-0472">Membrane</keyword>
<feature type="transmembrane region" description="Helical" evidence="6">
    <location>
        <begin position="339"/>
        <end position="359"/>
    </location>
</feature>
<evidence type="ECO:0000313" key="9">
    <source>
        <dbReference type="Proteomes" id="UP000027361"/>
    </source>
</evidence>
<dbReference type="STRING" id="1037660.A0A066WR99"/>
<feature type="compositionally biased region" description="Basic and acidic residues" evidence="5">
    <location>
        <begin position="40"/>
        <end position="83"/>
    </location>
</feature>
<feature type="transmembrane region" description="Helical" evidence="6">
    <location>
        <begin position="521"/>
        <end position="545"/>
    </location>
</feature>
<comment type="caution">
    <text evidence="8">The sequence shown here is derived from an EMBL/GenBank/DDBJ whole genome shotgun (WGS) entry which is preliminary data.</text>
</comment>
<evidence type="ECO:0000256" key="1">
    <source>
        <dbReference type="ARBA" id="ARBA00004141"/>
    </source>
</evidence>
<dbReference type="CDD" id="cd17323">
    <property type="entry name" value="MFS_Tpo1_MDR_like"/>
    <property type="match status" value="1"/>
</dbReference>
<dbReference type="HOGENOM" id="CLU_008455_11_4_1"/>
<dbReference type="AlphaFoldDB" id="A0A066WR99"/>
<keyword evidence="3 6" id="KW-1133">Transmembrane helix</keyword>
<evidence type="ECO:0000256" key="4">
    <source>
        <dbReference type="ARBA" id="ARBA00023136"/>
    </source>
</evidence>
<comment type="subcellular location">
    <subcellularLocation>
        <location evidence="1">Membrane</location>
        <topology evidence="1">Multi-pass membrane protein</topology>
    </subcellularLocation>
</comment>
<evidence type="ECO:0000256" key="2">
    <source>
        <dbReference type="ARBA" id="ARBA00022692"/>
    </source>
</evidence>
<dbReference type="GO" id="GO:0005886">
    <property type="term" value="C:plasma membrane"/>
    <property type="evidence" value="ECO:0007669"/>
    <property type="project" value="TreeGrafter"/>
</dbReference>
<dbReference type="Gene3D" id="1.20.1250.20">
    <property type="entry name" value="MFS general substrate transporter like domains"/>
    <property type="match status" value="1"/>
</dbReference>
<feature type="transmembrane region" description="Helical" evidence="6">
    <location>
        <begin position="275"/>
        <end position="297"/>
    </location>
</feature>
<dbReference type="PROSITE" id="PS50850">
    <property type="entry name" value="MFS"/>
    <property type="match status" value="1"/>
</dbReference>
<dbReference type="GO" id="GO:0022857">
    <property type="term" value="F:transmembrane transporter activity"/>
    <property type="evidence" value="ECO:0007669"/>
    <property type="project" value="InterPro"/>
</dbReference>
<feature type="transmembrane region" description="Helical" evidence="6">
    <location>
        <begin position="552"/>
        <end position="577"/>
    </location>
</feature>
<feature type="transmembrane region" description="Helical" evidence="6">
    <location>
        <begin position="182"/>
        <end position="207"/>
    </location>
</feature>
<feature type="domain" description="Major facilitator superfamily (MFS) profile" evidence="7">
    <location>
        <begin position="181"/>
        <end position="625"/>
    </location>
</feature>
<feature type="compositionally biased region" description="Low complexity" evidence="5">
    <location>
        <begin position="10"/>
        <end position="24"/>
    </location>
</feature>
<dbReference type="Proteomes" id="UP000027361">
    <property type="component" value="Unassembled WGS sequence"/>
</dbReference>
<dbReference type="SUPFAM" id="SSF103473">
    <property type="entry name" value="MFS general substrate transporter"/>
    <property type="match status" value="1"/>
</dbReference>
<feature type="transmembrane region" description="Helical" evidence="6">
    <location>
        <begin position="415"/>
        <end position="434"/>
    </location>
</feature>
<feature type="transmembrane region" description="Helical" evidence="6">
    <location>
        <begin position="250"/>
        <end position="269"/>
    </location>
</feature>
<dbReference type="FunCoup" id="A0A066WR99">
    <property type="interactions" value="62"/>
</dbReference>
<feature type="transmembrane region" description="Helical" evidence="6">
    <location>
        <begin position="454"/>
        <end position="473"/>
    </location>
</feature>
<dbReference type="RefSeq" id="XP_013246403.1">
    <property type="nucleotide sequence ID" value="XM_013390949.1"/>
</dbReference>
<dbReference type="OrthoDB" id="9986881at2759"/>
<feature type="transmembrane region" description="Helical" evidence="6">
    <location>
        <begin position="494"/>
        <end position="515"/>
    </location>
</feature>
<dbReference type="InterPro" id="IPR036259">
    <property type="entry name" value="MFS_trans_sf"/>
</dbReference>
<evidence type="ECO:0000256" key="6">
    <source>
        <dbReference type="SAM" id="Phobius"/>
    </source>
</evidence>
<feature type="transmembrane region" description="Helical" evidence="6">
    <location>
        <begin position="589"/>
        <end position="611"/>
    </location>
</feature>
<feature type="transmembrane region" description="Helical" evidence="6">
    <location>
        <begin position="309"/>
        <end position="333"/>
    </location>
</feature>
<dbReference type="FunFam" id="1.20.1250.20:FF:000011">
    <property type="entry name" value="MFS multidrug transporter, putative"/>
    <property type="match status" value="1"/>
</dbReference>
<proteinExistence type="predicted"/>
<protein>
    <submittedName>
        <fullName evidence="8">Putative mfs-multidrug-resistance transporter</fullName>
    </submittedName>
</protein>
<feature type="transmembrane region" description="Helical" evidence="6">
    <location>
        <begin position="219"/>
        <end position="238"/>
    </location>
</feature>
<keyword evidence="9" id="KW-1185">Reference proteome</keyword>
<accession>A0A066WR99</accession>
<dbReference type="InParanoid" id="A0A066WR99"/>
<dbReference type="GeneID" id="25263431"/>
<name>A0A066WR99_TILAU</name>
<gene>
    <name evidence="8" type="ORF">K437DRAFT_252891</name>
</gene>
<dbReference type="PANTHER" id="PTHR23502:SF173">
    <property type="entry name" value="MFS-MULTIDRUG-RESISTANCE TRANSPORTER-RELATED"/>
    <property type="match status" value="1"/>
</dbReference>
<feature type="region of interest" description="Disordered" evidence="5">
    <location>
        <begin position="1"/>
        <end position="124"/>
    </location>
</feature>